<dbReference type="Proteomes" id="UP000571857">
    <property type="component" value="Unassembled WGS sequence"/>
</dbReference>
<name>A0ABD4HNZ8_ENTGA</name>
<protein>
    <submittedName>
        <fullName evidence="1">Uncharacterized protein</fullName>
    </submittedName>
</protein>
<dbReference type="EMBL" id="JABXJK010000060">
    <property type="protein sequence ID" value="MBA0973194.1"/>
    <property type="molecule type" value="Genomic_DNA"/>
</dbReference>
<gene>
    <name evidence="1" type="ORF">HWH42_11530</name>
</gene>
<proteinExistence type="predicted"/>
<dbReference type="RefSeq" id="WP_176333410.1">
    <property type="nucleotide sequence ID" value="NZ_CAKOCH010000004.1"/>
</dbReference>
<organism evidence="1 2">
    <name type="scientific">Enterococcus gallinarum</name>
    <dbReference type="NCBI Taxonomy" id="1353"/>
    <lineage>
        <taxon>Bacteria</taxon>
        <taxon>Bacillati</taxon>
        <taxon>Bacillota</taxon>
        <taxon>Bacilli</taxon>
        <taxon>Lactobacillales</taxon>
        <taxon>Enterococcaceae</taxon>
        <taxon>Enterococcus</taxon>
    </lineage>
</organism>
<accession>A0ABD4HNZ8</accession>
<evidence type="ECO:0000313" key="1">
    <source>
        <dbReference type="EMBL" id="MBA0973194.1"/>
    </source>
</evidence>
<comment type="caution">
    <text evidence="1">The sequence shown here is derived from an EMBL/GenBank/DDBJ whole genome shotgun (WGS) entry which is preliminary data.</text>
</comment>
<sequence length="135" mass="16300">MHKIEIRTEKDECYFISRTFNFVKLVIAKGKNEIRFIKVDDFTWKITGKDIASLMKEKQEDRVFIYYGIKKEQISVDDFDISFINSPKMKIYNTEIYIYLTLDNKIRFIWNQFPSAKSYIQNAQITDIRMQKNRT</sequence>
<reference evidence="1 2" key="1">
    <citation type="submission" date="2020-06" db="EMBL/GenBank/DDBJ databases">
        <title>Crossreactivity between MHC class I-restricted antigens from cancer cells and an enterococcal bacteriophage.</title>
        <authorList>
            <person name="Fluckiger A."/>
            <person name="Daillere R."/>
            <person name="Sassi M."/>
            <person name="Cattoir V."/>
            <person name="Kroemer G."/>
            <person name="Zitvogel L."/>
        </authorList>
    </citation>
    <scope>NUCLEOTIDE SEQUENCE [LARGE SCALE GENOMIC DNA]</scope>
    <source>
        <strain evidence="1 2">EG4</strain>
    </source>
</reference>
<evidence type="ECO:0000313" key="2">
    <source>
        <dbReference type="Proteomes" id="UP000571857"/>
    </source>
</evidence>
<dbReference type="AlphaFoldDB" id="A0ABD4HNZ8"/>